<dbReference type="EMBL" id="JACATN010000001">
    <property type="protein sequence ID" value="MBT2160509.1"/>
    <property type="molecule type" value="Genomic_DNA"/>
</dbReference>
<organism evidence="1 2">
    <name type="scientific">Zobellia barbeyronii</name>
    <dbReference type="NCBI Taxonomy" id="2748009"/>
    <lineage>
        <taxon>Bacteria</taxon>
        <taxon>Pseudomonadati</taxon>
        <taxon>Bacteroidota</taxon>
        <taxon>Flavobacteriia</taxon>
        <taxon>Flavobacteriales</taxon>
        <taxon>Flavobacteriaceae</taxon>
        <taxon>Zobellia</taxon>
    </lineage>
</organism>
<evidence type="ECO:0000313" key="1">
    <source>
        <dbReference type="EMBL" id="MBT2160509.1"/>
    </source>
</evidence>
<evidence type="ECO:0000313" key="2">
    <source>
        <dbReference type="Proteomes" id="UP000740413"/>
    </source>
</evidence>
<dbReference type="Proteomes" id="UP000740413">
    <property type="component" value="Unassembled WGS sequence"/>
</dbReference>
<proteinExistence type="predicted"/>
<dbReference type="RefSeq" id="WP_214610711.1">
    <property type="nucleotide sequence ID" value="NZ_JACATN010000001.1"/>
</dbReference>
<keyword evidence="2" id="KW-1185">Reference proteome</keyword>
<accession>A0ABS5WAU4</accession>
<comment type="caution">
    <text evidence="1">The sequence shown here is derived from an EMBL/GenBank/DDBJ whole genome shotgun (WGS) entry which is preliminary data.</text>
</comment>
<gene>
    <name evidence="1" type="ORF">HW347_04480</name>
</gene>
<sequence>MKNSNKTEKLKVKTLALEMLRKTEGGINRIDIGIGHTLGMIGTGKDLIKF</sequence>
<protein>
    <submittedName>
        <fullName evidence="1">Uncharacterized protein</fullName>
    </submittedName>
</protein>
<reference evidence="2" key="1">
    <citation type="submission" date="2023-07" db="EMBL/GenBank/DDBJ databases">
        <title>Zobellia barbeyronii sp. nov., a new marine flavobacterium, isolated from green and red algae.</title>
        <authorList>
            <person name="Nedashkovskaya O.I."/>
            <person name="Otstavnykh N."/>
            <person name="Zhukova N."/>
            <person name="Guzev K."/>
            <person name="Chausova V."/>
            <person name="Tekutyeva L."/>
            <person name="Mikhailov V."/>
            <person name="Isaeva M."/>
        </authorList>
    </citation>
    <scope>NUCLEOTIDE SEQUENCE [LARGE SCALE GENOMIC DNA]</scope>
    <source>
        <strain evidence="2">KMM 6746</strain>
    </source>
</reference>
<name>A0ABS5WAU4_9FLAO</name>